<protein>
    <submittedName>
        <fullName evidence="2">Uncharacterized protein</fullName>
    </submittedName>
</protein>
<reference evidence="2 3" key="1">
    <citation type="submission" date="2016-03" db="EMBL/GenBank/DDBJ databases">
        <authorList>
            <person name="Ploux O."/>
        </authorList>
    </citation>
    <scope>NUCLEOTIDE SEQUENCE [LARGE SCALE GENOMIC DNA]</scope>
    <source>
        <strain evidence="2 3">UAMH 11012</strain>
    </source>
</reference>
<sequence>MLPLRRNVPTKPRQEIGSSDEKVIFVVIVEVEQIAGVIVPRERPTIALCDVASTTSWVSSKFVDEIEATGFSLTNQTSRRKEGRPPRIHIRWSCDTLGQTHEEGTFFIEPKAQFKISFGCAYRINHLPTKSHQPRHSTRRKGKQVDQESHIRDEAVESFRQGIEAEIILPLERMTPVTEDQQPRIPIVNVEAELHHAWQSYSYTDQALSTSNDEETSSYCPSSLYGDFSARDIASTRGSETDNDNGHIHQSANTSVSGSSYQSSSWADQPALGGWMSQPLYEEPQRWVVPRIMQPERRPLSFQRCRDLTPRGQAKLAAARAASEKEAAEYWQWDEEAQKYKHYDEGCSEPVWYNPP</sequence>
<feature type="compositionally biased region" description="Low complexity" evidence="1">
    <location>
        <begin position="255"/>
        <end position="265"/>
    </location>
</feature>
<dbReference type="AlphaFoldDB" id="A0A1L7X677"/>
<dbReference type="EMBL" id="FJOG01000016">
    <property type="protein sequence ID" value="CZR60529.1"/>
    <property type="molecule type" value="Genomic_DNA"/>
</dbReference>
<evidence type="ECO:0000256" key="1">
    <source>
        <dbReference type="SAM" id="MobiDB-lite"/>
    </source>
</evidence>
<evidence type="ECO:0000313" key="3">
    <source>
        <dbReference type="Proteomes" id="UP000184330"/>
    </source>
</evidence>
<feature type="compositionally biased region" description="Basic residues" evidence="1">
    <location>
        <begin position="132"/>
        <end position="142"/>
    </location>
</feature>
<keyword evidence="3" id="KW-1185">Reference proteome</keyword>
<gene>
    <name evidence="2" type="ORF">PAC_10425</name>
</gene>
<accession>A0A1L7X677</accession>
<feature type="region of interest" description="Disordered" evidence="1">
    <location>
        <begin position="235"/>
        <end position="265"/>
    </location>
</feature>
<dbReference type="Proteomes" id="UP000184330">
    <property type="component" value="Unassembled WGS sequence"/>
</dbReference>
<evidence type="ECO:0000313" key="2">
    <source>
        <dbReference type="EMBL" id="CZR60529.1"/>
    </source>
</evidence>
<proteinExistence type="predicted"/>
<name>A0A1L7X677_9HELO</name>
<feature type="region of interest" description="Disordered" evidence="1">
    <location>
        <begin position="129"/>
        <end position="149"/>
    </location>
</feature>
<organism evidence="2 3">
    <name type="scientific">Phialocephala subalpina</name>
    <dbReference type="NCBI Taxonomy" id="576137"/>
    <lineage>
        <taxon>Eukaryota</taxon>
        <taxon>Fungi</taxon>
        <taxon>Dikarya</taxon>
        <taxon>Ascomycota</taxon>
        <taxon>Pezizomycotina</taxon>
        <taxon>Leotiomycetes</taxon>
        <taxon>Helotiales</taxon>
        <taxon>Mollisiaceae</taxon>
        <taxon>Phialocephala</taxon>
        <taxon>Phialocephala fortinii species complex</taxon>
    </lineage>
</organism>
<dbReference type="OrthoDB" id="3561422at2759"/>